<dbReference type="EMBL" id="JAGTAR010000016">
    <property type="protein sequence ID" value="MBR8536158.1"/>
    <property type="molecule type" value="Genomic_DNA"/>
</dbReference>
<protein>
    <recommendedName>
        <fullName evidence="2">D-ribose pyranase</fullName>
        <ecNumber evidence="2">5.4.99.62</ecNumber>
    </recommendedName>
</protein>
<keyword evidence="3" id="KW-0413">Isomerase</keyword>
<gene>
    <name evidence="4" type="ORF">KDU71_11365</name>
</gene>
<evidence type="ECO:0000256" key="1">
    <source>
        <dbReference type="ARBA" id="ARBA00000223"/>
    </source>
</evidence>
<name>A0A941IY39_9BACT</name>
<reference evidence="4" key="2">
    <citation type="submission" date="2021-04" db="EMBL/GenBank/DDBJ databases">
        <authorList>
            <person name="Zhang T."/>
            <person name="Zhang Y."/>
            <person name="Lu D."/>
            <person name="Zuo D."/>
            <person name="Du Z."/>
        </authorList>
    </citation>
    <scope>NUCLEOTIDE SEQUENCE</scope>
    <source>
        <strain evidence="4">JR1</strain>
    </source>
</reference>
<dbReference type="Pfam" id="PF05025">
    <property type="entry name" value="RbsD_FucU"/>
    <property type="match status" value="1"/>
</dbReference>
<dbReference type="EC" id="5.4.99.62" evidence="2"/>
<dbReference type="SUPFAM" id="SSF102546">
    <property type="entry name" value="RbsD-like"/>
    <property type="match status" value="1"/>
</dbReference>
<evidence type="ECO:0000256" key="3">
    <source>
        <dbReference type="ARBA" id="ARBA00023235"/>
    </source>
</evidence>
<accession>A0A941IY39</accession>
<dbReference type="Gene3D" id="3.40.1650.10">
    <property type="entry name" value="RbsD-like domain"/>
    <property type="match status" value="1"/>
</dbReference>
<dbReference type="GO" id="GO:0005996">
    <property type="term" value="P:monosaccharide metabolic process"/>
    <property type="evidence" value="ECO:0007669"/>
    <property type="project" value="InterPro"/>
</dbReference>
<organism evidence="4 5">
    <name type="scientific">Carboxylicivirga sediminis</name>
    <dbReference type="NCBI Taxonomy" id="2006564"/>
    <lineage>
        <taxon>Bacteria</taxon>
        <taxon>Pseudomonadati</taxon>
        <taxon>Bacteroidota</taxon>
        <taxon>Bacteroidia</taxon>
        <taxon>Marinilabiliales</taxon>
        <taxon>Marinilabiliaceae</taxon>
        <taxon>Carboxylicivirga</taxon>
    </lineage>
</organism>
<comment type="catalytic activity">
    <reaction evidence="1">
        <text>beta-D-ribopyranose = beta-D-ribofuranose</text>
        <dbReference type="Rhea" id="RHEA:25432"/>
        <dbReference type="ChEBI" id="CHEBI:27476"/>
        <dbReference type="ChEBI" id="CHEBI:47002"/>
        <dbReference type="EC" id="5.4.99.62"/>
    </reaction>
</comment>
<proteinExistence type="predicted"/>
<sequence length="183" mass="20597">MKKNALKIVSLLLVVSCSSPKQNNLTNLEDQLAETIEVFGHRNWIVVADAAYPEQSNPAIKTITVNASQLEAVEVINKLIKDAPHVDANVYIDKEMAFVSEENAKGIDVYRTDLHQILEGKNVNALLHQDIIRELDTSAELFNVLIIKTDLTIPYTSVFFQLECGYWNANAEAQLRNKMKNNE</sequence>
<dbReference type="GO" id="GO:0048029">
    <property type="term" value="F:monosaccharide binding"/>
    <property type="evidence" value="ECO:0007669"/>
    <property type="project" value="InterPro"/>
</dbReference>
<comment type="caution">
    <text evidence="4">The sequence shown here is derived from an EMBL/GenBank/DDBJ whole genome shotgun (WGS) entry which is preliminary data.</text>
</comment>
<evidence type="ECO:0000313" key="5">
    <source>
        <dbReference type="Proteomes" id="UP000679220"/>
    </source>
</evidence>
<evidence type="ECO:0000313" key="4">
    <source>
        <dbReference type="EMBL" id="MBR8536158.1"/>
    </source>
</evidence>
<evidence type="ECO:0000256" key="2">
    <source>
        <dbReference type="ARBA" id="ARBA00012862"/>
    </source>
</evidence>
<dbReference type="InterPro" id="IPR023750">
    <property type="entry name" value="RbsD-like_sf"/>
</dbReference>
<keyword evidence="5" id="KW-1185">Reference proteome</keyword>
<dbReference type="RefSeq" id="WP_212190935.1">
    <property type="nucleotide sequence ID" value="NZ_JAGTAR010000016.1"/>
</dbReference>
<dbReference type="InterPro" id="IPR007721">
    <property type="entry name" value="RbsD_FucU"/>
</dbReference>
<reference evidence="4" key="1">
    <citation type="journal article" date="2018" name="Int. J. Syst. Evol. Microbiol.">
        <title>Carboxylicivirga sediminis sp. nov., isolated from coastal sediment.</title>
        <authorList>
            <person name="Wang F.Q."/>
            <person name="Ren L.H."/>
            <person name="Zou R.J."/>
            <person name="Sun Y.Z."/>
            <person name="Liu X.J."/>
            <person name="Jiang F."/>
            <person name="Liu L.J."/>
        </authorList>
    </citation>
    <scope>NUCLEOTIDE SEQUENCE</scope>
    <source>
        <strain evidence="4">JR1</strain>
    </source>
</reference>
<dbReference type="AlphaFoldDB" id="A0A941IY39"/>
<dbReference type="GO" id="GO:0062193">
    <property type="term" value="F:D-ribose pyranase activity"/>
    <property type="evidence" value="ECO:0007669"/>
    <property type="project" value="UniProtKB-EC"/>
</dbReference>
<dbReference type="Proteomes" id="UP000679220">
    <property type="component" value="Unassembled WGS sequence"/>
</dbReference>